<organism evidence="2">
    <name type="scientific">Anopheles darlingi</name>
    <name type="common">Mosquito</name>
    <dbReference type="NCBI Taxonomy" id="43151"/>
    <lineage>
        <taxon>Eukaryota</taxon>
        <taxon>Metazoa</taxon>
        <taxon>Ecdysozoa</taxon>
        <taxon>Arthropoda</taxon>
        <taxon>Hexapoda</taxon>
        <taxon>Insecta</taxon>
        <taxon>Pterygota</taxon>
        <taxon>Neoptera</taxon>
        <taxon>Endopterygota</taxon>
        <taxon>Diptera</taxon>
        <taxon>Nematocera</taxon>
        <taxon>Culicoidea</taxon>
        <taxon>Culicidae</taxon>
        <taxon>Anophelinae</taxon>
        <taxon>Anopheles</taxon>
    </lineage>
</organism>
<accession>A0A2M4D8Z7</accession>
<feature type="chain" id="PRO_5014688866" evidence="1">
    <location>
        <begin position="19"/>
        <end position="292"/>
    </location>
</feature>
<evidence type="ECO:0000256" key="1">
    <source>
        <dbReference type="SAM" id="SignalP"/>
    </source>
</evidence>
<feature type="signal peptide" evidence="1">
    <location>
        <begin position="1"/>
        <end position="18"/>
    </location>
</feature>
<reference evidence="2" key="1">
    <citation type="submission" date="2018-01" db="EMBL/GenBank/DDBJ databases">
        <title>An insight into the sialome of Amazonian anophelines.</title>
        <authorList>
            <person name="Ribeiro J.M."/>
            <person name="Scarpassa V."/>
            <person name="Calvo E."/>
        </authorList>
    </citation>
    <scope>NUCLEOTIDE SEQUENCE</scope>
</reference>
<evidence type="ECO:0000313" key="2">
    <source>
        <dbReference type="EMBL" id="MBW74026.1"/>
    </source>
</evidence>
<protein>
    <submittedName>
        <fullName evidence="2">Putative secreted protein</fullName>
    </submittedName>
</protein>
<sequence>MVMKSCSLLISTVFGVDGMIPPWVALPGGGMSTRRPTTNTLLAAGTGRLVGQWAYVHWSANANRERDLLRTCLGTTRESHLLVATFLLLIIHPPLVVLFQEGLIPLGPSRRPLSCLSLDMKYELMPPNTTQGWGGIIKVKALGFTLLRLWLWGDTLNFDFFNCHTDTRTHAHFPSIPRIFSFSVSIFCCFRLIFRFQSGVVCDTRNNHNRRWRQPLTKRTRGKQVISHFLPRFRSVVLLSFERFKPSLPSSSSFYAVPKVCIFTRYLHNLWRPMELFTRFYTLELNSLVVCR</sequence>
<name>A0A2M4D8Z7_ANODA</name>
<dbReference type="EMBL" id="GGFL01009848">
    <property type="protein sequence ID" value="MBW74026.1"/>
    <property type="molecule type" value="Transcribed_RNA"/>
</dbReference>
<dbReference type="AlphaFoldDB" id="A0A2M4D8Z7"/>
<proteinExistence type="predicted"/>
<keyword evidence="1" id="KW-0732">Signal</keyword>